<keyword evidence="2" id="KW-1185">Reference proteome</keyword>
<evidence type="ECO:0000313" key="1">
    <source>
        <dbReference type="EMBL" id="QEC67573.1"/>
    </source>
</evidence>
<proteinExistence type="predicted"/>
<dbReference type="OrthoDB" id="8476943at2"/>
<protein>
    <submittedName>
        <fullName evidence="1">Uncharacterized protein</fullName>
    </submittedName>
</protein>
<dbReference type="KEGG" id="pgin:FRZ67_09830"/>
<dbReference type="EMBL" id="CP042435">
    <property type="protein sequence ID" value="QEC67573.1"/>
    <property type="molecule type" value="Genomic_DNA"/>
</dbReference>
<gene>
    <name evidence="1" type="ORF">FRZ67_09830</name>
</gene>
<dbReference type="Proteomes" id="UP000321533">
    <property type="component" value="Chromosome"/>
</dbReference>
<dbReference type="AlphaFoldDB" id="A0A5B8V9H2"/>
<accession>A0A5B8V9H2</accession>
<sequence>MKNYDQKELQFHVQFDEKPNEAINYQVAVFDRNKQLVYQSPVSENYFSLPFSSEDARTKRIFLTPYIDQRKTKLSLDNLEKGGNYEISIPREIPSEGPIVLNPIPNYIWCWWLFCTCHIRGRVFNYCGDKYQPVYKARVHICEVDPIYWYIYKLPDVEILKLRDDILAKAINWHLPDPPPDQVIRVNPAIKNLAATTGKTAMRTAAFKEDAAISKTAADLSMSLPQQNITSLYSNSSYLVKDYLLQNYKLLYPYWCWLYPWWLTCTEVAVVETDANGWFEADMWYLCCGDKPDLYFSVEYLINGVWTYVYNPGLSCGTHWDYACNTEVDIYVNDQRIPCPNTPTIYGNKVVVTTLGNNINASRVAQSGTDFGLAPDLWYGHSNTGPFSGSIEPHVMFGDALTGIGVKYYRWRYKAHADADIEANWHNMNQSVDRYYFHESPDSFLTYNLGPKAYQTGTTTPLVNADLFEIQTENVPAPGINTWFTLNARTDTATAYLNTYPLNTFDINGHVTAFADGLYDLKLEFYDATGAQVNLSALGTTLEVLDPTKTAAFTDPFIDAVPAPAVNQLLDASNNLLGFKMTIRVDNNPTHAVIHETTVGTHAAGPCGMIPYHHKNTALAHIAFEAFQKNDFAYFDFSITKGSSGHVHDVSGNVSNSPAVTVLDNGAASAEAYSYNGTTDQFDSDKHVSTLLGTCDDAAFAEVLNVYATATDGWGRIGYDSSDVKAFALVHNTNVNP</sequence>
<evidence type="ECO:0000313" key="2">
    <source>
        <dbReference type="Proteomes" id="UP000321533"/>
    </source>
</evidence>
<reference evidence="1 2" key="1">
    <citation type="journal article" date="2016" name="Int. J. Syst. Evol. Microbiol.">
        <title>Panacibacter ginsenosidivorans gen. nov., sp. nov., with ginsenoside converting activity isolated from soil of a ginseng field.</title>
        <authorList>
            <person name="Siddiqi M.Z."/>
            <person name="Muhammad Shafi S."/>
            <person name="Choi K.D."/>
            <person name="Im W.T."/>
        </authorList>
    </citation>
    <scope>NUCLEOTIDE SEQUENCE [LARGE SCALE GENOMIC DNA]</scope>
    <source>
        <strain evidence="1 2">Gsoil1550</strain>
    </source>
</reference>
<dbReference type="RefSeq" id="WP_147189380.1">
    <property type="nucleotide sequence ID" value="NZ_CP042435.1"/>
</dbReference>
<name>A0A5B8V9H2_9BACT</name>
<organism evidence="1 2">
    <name type="scientific">Panacibacter ginsenosidivorans</name>
    <dbReference type="NCBI Taxonomy" id="1813871"/>
    <lineage>
        <taxon>Bacteria</taxon>
        <taxon>Pseudomonadati</taxon>
        <taxon>Bacteroidota</taxon>
        <taxon>Chitinophagia</taxon>
        <taxon>Chitinophagales</taxon>
        <taxon>Chitinophagaceae</taxon>
        <taxon>Panacibacter</taxon>
    </lineage>
</organism>